<accession>A0A918QJF1</accession>
<evidence type="ECO:0000313" key="1">
    <source>
        <dbReference type="EMBL" id="GGZ54330.1"/>
    </source>
</evidence>
<dbReference type="AlphaFoldDB" id="A0A918QJF1"/>
<sequence>MLAPAAGFAGLAGALRVQAVGTLARSTTALHISTRLVLPAPAPRPPPRSLIIMAVTSPATAR</sequence>
<dbReference type="Proteomes" id="UP000634660">
    <property type="component" value="Unassembled WGS sequence"/>
</dbReference>
<gene>
    <name evidence="1" type="ORF">GCM10010371_12450</name>
</gene>
<protein>
    <submittedName>
        <fullName evidence="1">Uncharacterized protein</fullName>
    </submittedName>
</protein>
<reference evidence="1" key="1">
    <citation type="journal article" date="2014" name="Int. J. Syst. Evol. Microbiol.">
        <title>Complete genome sequence of Corynebacterium casei LMG S-19264T (=DSM 44701T), isolated from a smear-ripened cheese.</title>
        <authorList>
            <consortium name="US DOE Joint Genome Institute (JGI-PGF)"/>
            <person name="Walter F."/>
            <person name="Albersmeier A."/>
            <person name="Kalinowski J."/>
            <person name="Ruckert C."/>
        </authorList>
    </citation>
    <scope>NUCLEOTIDE SEQUENCE</scope>
    <source>
        <strain evidence="1">JCM 4834</strain>
    </source>
</reference>
<evidence type="ECO:0000313" key="2">
    <source>
        <dbReference type="Proteomes" id="UP000634660"/>
    </source>
</evidence>
<dbReference type="EMBL" id="BMVX01000003">
    <property type="protein sequence ID" value="GGZ54330.1"/>
    <property type="molecule type" value="Genomic_DNA"/>
</dbReference>
<proteinExistence type="predicted"/>
<comment type="caution">
    <text evidence="1">The sequence shown here is derived from an EMBL/GenBank/DDBJ whole genome shotgun (WGS) entry which is preliminary data.</text>
</comment>
<organism evidence="1 2">
    <name type="scientific">Streptomyces subrutilus</name>
    <dbReference type="NCBI Taxonomy" id="36818"/>
    <lineage>
        <taxon>Bacteria</taxon>
        <taxon>Bacillati</taxon>
        <taxon>Actinomycetota</taxon>
        <taxon>Actinomycetes</taxon>
        <taxon>Kitasatosporales</taxon>
        <taxon>Streptomycetaceae</taxon>
        <taxon>Streptomyces</taxon>
    </lineage>
</organism>
<name>A0A918QJF1_9ACTN</name>
<reference evidence="1" key="2">
    <citation type="submission" date="2020-09" db="EMBL/GenBank/DDBJ databases">
        <authorList>
            <person name="Sun Q."/>
            <person name="Ohkuma M."/>
        </authorList>
    </citation>
    <scope>NUCLEOTIDE SEQUENCE</scope>
    <source>
        <strain evidence="1">JCM 4834</strain>
    </source>
</reference>